<sequence>MTSVKMRTDNAGNMSSWGHLEYPPKSYTTMAIPTAATTLVGTASPVGTPPWAKDTADSLAVHMASAMPTPPESPPPGLLGVYPSNGRHNGLICETTPKHGLQNILWVSTSNPDRYYLTRKCCYVFHCMSLKTNFNYPNIPNKLILKDERVASALDQVVNEEMEERGLEVNDRKAYQSLLAQHTLRVNRLLTTMKAAISSTLIRITGYVLFKVFSNLLMSITIHGGQQEVIERAVKRDTPVIFVPLHRSHVDYLFVTWVLFNRQIPAPIVAAGDNLRIPVFGWLLRGLGGFFIKRRLEATKARKDILYRSVLQTYVTHALQAGYNLEFFIEGGRTRTGKPCMPKGGLLSVIVDAYMNGTLDDALIVPIAINYDKLLDGNFIREQMGQSKVPESFWGAVRAIMKVLSTNFGHARIDFGQPFSLREFVQSSKAAPPLLTPNQPHCQLLLECTPPLSPTPLSLSSASSSSGDGQAATPSLAVSSSNLLGLGKGHHRSLSTPAANSHSTLRKSLSNPSSAIHAVNRSNSRLHGARSNSSLFGTEVTEEYRTLIKSLASHIVYDAERCQAIMSSNVVAWLLSFVYRNGTTLSTLTIALDTLRDSFKTRERDTGFSGHSRNVIRHGVKMLGAGLVRIEEIQHVHNTQDEETDYIVKPITILPNVIELNYYASSMLPLFAVDAVVATSLMSLLDCDLWNYKDCSPDLLVNREKVIEKAKRLSEILQHEFLFAPPCSSLEAKLHESVDNLVVMGLLVDAGTSGTRWSDDSDEDDLSFSQSYRVAPSSSSLEVVQSWINMLTPMLDAYYCCAANLQTLVSKQVSDKEFLQSTQSYITSLLEKGTLRYAESICIDPLRNAVKLFEAFSVIESYNHSNVRLLYLASDYDSEQRLEPLISELNFYRS</sequence>
<dbReference type="CDD" id="cd07993">
    <property type="entry name" value="LPLAT_DHAPAT-like"/>
    <property type="match status" value="1"/>
</dbReference>
<evidence type="ECO:0000313" key="9">
    <source>
        <dbReference type="Proteomes" id="UP001381693"/>
    </source>
</evidence>
<dbReference type="Proteomes" id="UP001381693">
    <property type="component" value="Unassembled WGS sequence"/>
</dbReference>
<dbReference type="GO" id="GO:0031966">
    <property type="term" value="C:mitochondrial membrane"/>
    <property type="evidence" value="ECO:0007669"/>
    <property type="project" value="TreeGrafter"/>
</dbReference>
<comment type="caution">
    <text evidence="8">The sequence shown here is derived from an EMBL/GenBank/DDBJ whole genome shotgun (WGS) entry which is preliminary data.</text>
</comment>
<keyword evidence="4" id="KW-0472">Membrane</keyword>
<evidence type="ECO:0000256" key="4">
    <source>
        <dbReference type="ARBA" id="ARBA00023136"/>
    </source>
</evidence>
<dbReference type="GO" id="GO:0019432">
    <property type="term" value="P:triglyceride biosynthetic process"/>
    <property type="evidence" value="ECO:0007669"/>
    <property type="project" value="TreeGrafter"/>
</dbReference>
<keyword evidence="9" id="KW-1185">Reference proteome</keyword>
<evidence type="ECO:0000256" key="6">
    <source>
        <dbReference type="SAM" id="MobiDB-lite"/>
    </source>
</evidence>
<comment type="subcellular location">
    <subcellularLocation>
        <location evidence="1">Membrane</location>
    </subcellularLocation>
</comment>
<accession>A0AAN8XIH4</accession>
<protein>
    <recommendedName>
        <fullName evidence="7">Phospholipid/glycerol acyltransferase domain-containing protein</fullName>
    </recommendedName>
</protein>
<keyword evidence="3" id="KW-0808">Transferase</keyword>
<gene>
    <name evidence="8" type="ORF">SK128_002837</name>
</gene>
<dbReference type="SMART" id="SM00563">
    <property type="entry name" value="PlsC"/>
    <property type="match status" value="1"/>
</dbReference>
<feature type="region of interest" description="Disordered" evidence="6">
    <location>
        <begin position="489"/>
        <end position="513"/>
    </location>
</feature>
<evidence type="ECO:0000313" key="8">
    <source>
        <dbReference type="EMBL" id="KAK7085155.1"/>
    </source>
</evidence>
<reference evidence="8 9" key="1">
    <citation type="submission" date="2023-11" db="EMBL/GenBank/DDBJ databases">
        <title>Halocaridina rubra genome assembly.</title>
        <authorList>
            <person name="Smith C."/>
        </authorList>
    </citation>
    <scope>NUCLEOTIDE SEQUENCE [LARGE SCALE GENOMIC DNA]</scope>
    <source>
        <strain evidence="8">EP-1</strain>
        <tissue evidence="8">Whole</tissue>
    </source>
</reference>
<dbReference type="InterPro" id="IPR045520">
    <property type="entry name" value="GPAT/DHAPAT_C"/>
</dbReference>
<dbReference type="InterPro" id="IPR022284">
    <property type="entry name" value="GPAT/DHAPAT"/>
</dbReference>
<organism evidence="8 9">
    <name type="scientific">Halocaridina rubra</name>
    <name type="common">Hawaiian red shrimp</name>
    <dbReference type="NCBI Taxonomy" id="373956"/>
    <lineage>
        <taxon>Eukaryota</taxon>
        <taxon>Metazoa</taxon>
        <taxon>Ecdysozoa</taxon>
        <taxon>Arthropoda</taxon>
        <taxon>Crustacea</taxon>
        <taxon>Multicrustacea</taxon>
        <taxon>Malacostraca</taxon>
        <taxon>Eumalacostraca</taxon>
        <taxon>Eucarida</taxon>
        <taxon>Decapoda</taxon>
        <taxon>Pleocyemata</taxon>
        <taxon>Caridea</taxon>
        <taxon>Atyoidea</taxon>
        <taxon>Atyidae</taxon>
        <taxon>Halocaridina</taxon>
    </lineage>
</organism>
<dbReference type="SUPFAM" id="SSF69593">
    <property type="entry name" value="Glycerol-3-phosphate (1)-acyltransferase"/>
    <property type="match status" value="1"/>
</dbReference>
<dbReference type="GO" id="GO:0008654">
    <property type="term" value="P:phospholipid biosynthetic process"/>
    <property type="evidence" value="ECO:0007669"/>
    <property type="project" value="TreeGrafter"/>
</dbReference>
<evidence type="ECO:0000256" key="1">
    <source>
        <dbReference type="ARBA" id="ARBA00004370"/>
    </source>
</evidence>
<dbReference type="EMBL" id="JAXCGZ010001892">
    <property type="protein sequence ID" value="KAK7085155.1"/>
    <property type="molecule type" value="Genomic_DNA"/>
</dbReference>
<dbReference type="AlphaFoldDB" id="A0AAN8XIH4"/>
<feature type="compositionally biased region" description="Polar residues" evidence="6">
    <location>
        <begin position="494"/>
        <end position="513"/>
    </location>
</feature>
<feature type="domain" description="Phospholipid/glycerol acyltransferase" evidence="7">
    <location>
        <begin position="240"/>
        <end position="372"/>
    </location>
</feature>
<dbReference type="InterPro" id="IPR002123">
    <property type="entry name" value="Plipid/glycerol_acylTrfase"/>
</dbReference>
<dbReference type="Pfam" id="PF01553">
    <property type="entry name" value="Acyltransferase"/>
    <property type="match status" value="1"/>
</dbReference>
<dbReference type="Pfam" id="PF19277">
    <property type="entry name" value="GPAT_C"/>
    <property type="match status" value="2"/>
</dbReference>
<evidence type="ECO:0000256" key="2">
    <source>
        <dbReference type="ARBA" id="ARBA00007937"/>
    </source>
</evidence>
<dbReference type="PIRSF" id="PIRSF000437">
    <property type="entry name" value="GPAT_DHAPAT"/>
    <property type="match status" value="1"/>
</dbReference>
<dbReference type="InterPro" id="IPR041728">
    <property type="entry name" value="GPAT/DHAPAT_LPLAT"/>
</dbReference>
<dbReference type="GO" id="GO:0006072">
    <property type="term" value="P:glycerol-3-phosphate metabolic process"/>
    <property type="evidence" value="ECO:0007669"/>
    <property type="project" value="TreeGrafter"/>
</dbReference>
<evidence type="ECO:0000256" key="5">
    <source>
        <dbReference type="ARBA" id="ARBA00023315"/>
    </source>
</evidence>
<keyword evidence="5" id="KW-0012">Acyltransferase</keyword>
<proteinExistence type="inferred from homology"/>
<name>A0AAN8XIH4_HALRR</name>
<evidence type="ECO:0000256" key="3">
    <source>
        <dbReference type="ARBA" id="ARBA00022679"/>
    </source>
</evidence>
<dbReference type="PANTHER" id="PTHR12563">
    <property type="entry name" value="GLYCEROL-3-PHOSPHATE ACYLTRANSFERASE"/>
    <property type="match status" value="1"/>
</dbReference>
<dbReference type="GO" id="GO:0006631">
    <property type="term" value="P:fatty acid metabolic process"/>
    <property type="evidence" value="ECO:0007669"/>
    <property type="project" value="TreeGrafter"/>
</dbReference>
<dbReference type="PANTHER" id="PTHR12563:SF23">
    <property type="entry name" value="BCDNA.GH07066"/>
    <property type="match status" value="1"/>
</dbReference>
<dbReference type="GO" id="GO:0004366">
    <property type="term" value="F:glycerol-3-phosphate O-acyltransferase activity"/>
    <property type="evidence" value="ECO:0007669"/>
    <property type="project" value="TreeGrafter"/>
</dbReference>
<comment type="similarity">
    <text evidence="2">Belongs to the GPAT/DAPAT family.</text>
</comment>
<evidence type="ECO:0000259" key="7">
    <source>
        <dbReference type="SMART" id="SM00563"/>
    </source>
</evidence>